<keyword evidence="4" id="KW-1185">Reference proteome</keyword>
<dbReference type="Pfam" id="PF11495">
    <property type="entry name" value="Regulator_TrmB"/>
    <property type="match status" value="1"/>
</dbReference>
<name>A0A0D2GGT4_9BACT</name>
<dbReference type="InterPro" id="IPR036390">
    <property type="entry name" value="WH_DNA-bd_sf"/>
</dbReference>
<dbReference type="InterPro" id="IPR036388">
    <property type="entry name" value="WH-like_DNA-bd_sf"/>
</dbReference>
<accession>A0A0D2GGT4</accession>
<protein>
    <submittedName>
        <fullName evidence="3">TrmB family transcriptional regulator</fullName>
    </submittedName>
</protein>
<dbReference type="PANTHER" id="PTHR34293">
    <property type="entry name" value="HTH-TYPE TRANSCRIPTIONAL REGULATOR TRMBL2"/>
    <property type="match status" value="1"/>
</dbReference>
<evidence type="ECO:0000259" key="2">
    <source>
        <dbReference type="Pfam" id="PF11495"/>
    </source>
</evidence>
<dbReference type="InterPro" id="IPR051797">
    <property type="entry name" value="TrmB-like"/>
</dbReference>
<evidence type="ECO:0000313" key="4">
    <source>
        <dbReference type="Proteomes" id="UP000032233"/>
    </source>
</evidence>
<comment type="caution">
    <text evidence="3">The sequence shown here is derived from an EMBL/GenBank/DDBJ whole genome shotgun (WGS) entry which is preliminary data.</text>
</comment>
<organism evidence="3 4">
    <name type="scientific">Dethiosulfatarculus sandiegensis</name>
    <dbReference type="NCBI Taxonomy" id="1429043"/>
    <lineage>
        <taxon>Bacteria</taxon>
        <taxon>Pseudomonadati</taxon>
        <taxon>Thermodesulfobacteriota</taxon>
        <taxon>Desulfarculia</taxon>
        <taxon>Desulfarculales</taxon>
        <taxon>Desulfarculaceae</taxon>
        <taxon>Dethiosulfatarculus</taxon>
    </lineage>
</organism>
<dbReference type="Proteomes" id="UP000032233">
    <property type="component" value="Unassembled WGS sequence"/>
</dbReference>
<dbReference type="EMBL" id="AZAC01000011">
    <property type="protein sequence ID" value="KIX14132.1"/>
    <property type="molecule type" value="Genomic_DNA"/>
</dbReference>
<dbReference type="AlphaFoldDB" id="A0A0D2GGT4"/>
<dbReference type="RefSeq" id="WP_044347990.1">
    <property type="nucleotide sequence ID" value="NZ_AZAC01000011.1"/>
</dbReference>
<dbReference type="InterPro" id="IPR021586">
    <property type="entry name" value="Tscrpt_reg_TrmB_C"/>
</dbReference>
<dbReference type="PANTHER" id="PTHR34293:SF1">
    <property type="entry name" value="HTH-TYPE TRANSCRIPTIONAL REGULATOR TRMBL2"/>
    <property type="match status" value="1"/>
</dbReference>
<dbReference type="Pfam" id="PF01978">
    <property type="entry name" value="TrmB"/>
    <property type="match status" value="1"/>
</dbReference>
<sequence length="262" mass="30774">MIVNERLRELGFSKYEISCYLALVNHHPANGSQISRLSGVSRSRIYDILRKMLHKGLVNEIGEGLYLPLPPEELIKRLKSQFDSNLALLKEEVDRTSWRSDHEHIWTLRGLNETMGKAQEMTASAEKEIYIRCFPMEGRLIDSKLHQAVKRGVLVKYISMGPPLSPFEIQVVHPGWEHLERRLDGRCFDLITDRKEVLVGKFQAGKEDQAPFKWTRSHWFVTSSRDSLRHDFFHFFLNKIHEEKKILTLKEQEIYQLIKEDY</sequence>
<dbReference type="STRING" id="1429043.X474_08805"/>
<dbReference type="InterPro" id="IPR002831">
    <property type="entry name" value="Tscrpt_reg_TrmB_N"/>
</dbReference>
<feature type="domain" description="Transcription regulator TrmB C-terminal" evidence="2">
    <location>
        <begin position="105"/>
        <end position="245"/>
    </location>
</feature>
<feature type="domain" description="Transcription regulator TrmB N-terminal" evidence="1">
    <location>
        <begin position="7"/>
        <end position="63"/>
    </location>
</feature>
<dbReference type="SUPFAM" id="SSF46785">
    <property type="entry name" value="Winged helix' DNA-binding domain"/>
    <property type="match status" value="1"/>
</dbReference>
<evidence type="ECO:0000313" key="3">
    <source>
        <dbReference type="EMBL" id="KIX14132.1"/>
    </source>
</evidence>
<dbReference type="Gene3D" id="1.10.10.10">
    <property type="entry name" value="Winged helix-like DNA-binding domain superfamily/Winged helix DNA-binding domain"/>
    <property type="match status" value="1"/>
</dbReference>
<proteinExistence type="predicted"/>
<dbReference type="InParanoid" id="A0A0D2GGT4"/>
<dbReference type="CDD" id="cd09124">
    <property type="entry name" value="PLDc_like_TrmB_middle"/>
    <property type="match status" value="1"/>
</dbReference>
<evidence type="ECO:0000259" key="1">
    <source>
        <dbReference type="Pfam" id="PF01978"/>
    </source>
</evidence>
<gene>
    <name evidence="3" type="ORF">X474_08805</name>
</gene>
<reference evidence="3 4" key="1">
    <citation type="submission" date="2013-11" db="EMBL/GenBank/DDBJ databases">
        <title>Metagenomic analysis of a methanogenic consortium involved in long chain n-alkane degradation.</title>
        <authorList>
            <person name="Davidova I.A."/>
            <person name="Callaghan A.V."/>
            <person name="Wawrik B."/>
            <person name="Pruitt S."/>
            <person name="Marks C."/>
            <person name="Duncan K.E."/>
            <person name="Suflita J.M."/>
        </authorList>
    </citation>
    <scope>NUCLEOTIDE SEQUENCE [LARGE SCALE GENOMIC DNA]</scope>
    <source>
        <strain evidence="3 4">SPR</strain>
    </source>
</reference>